<accession>A0A072NRR4</accession>
<name>A0A072NRR4_SCHAZ</name>
<gene>
    <name evidence="1" type="ORF">M670_00131</name>
</gene>
<dbReference type="InterPro" id="IPR010064">
    <property type="entry name" value="HK97-gp10_tail"/>
</dbReference>
<dbReference type="NCBIfam" id="TIGR01725">
    <property type="entry name" value="phge_HK97_gp10"/>
    <property type="match status" value="1"/>
</dbReference>
<protein>
    <submittedName>
        <fullName evidence="1">Phage protein, HK97 gp10 family</fullName>
    </submittedName>
</protein>
<dbReference type="EMBL" id="JJRY01000001">
    <property type="protein sequence ID" value="KEF40116.1"/>
    <property type="molecule type" value="Genomic_DNA"/>
</dbReference>
<sequence>MNNNNGFLEALEQINTLMNVNQQVSMDALEEAANYFVEKLRSKIPRSKFSKKHLRDALKVVVQKDMVQVVFDDWAGYWHLVEHGHKSVRGKKVKGKHFVRNTFDSESEKISNIMLEKIIRKMEGQ</sequence>
<evidence type="ECO:0000313" key="2">
    <source>
        <dbReference type="Proteomes" id="UP000027936"/>
    </source>
</evidence>
<organism evidence="1 2">
    <name type="scientific">Schinkia azotoformans MEV2011</name>
    <dbReference type="NCBI Taxonomy" id="1348973"/>
    <lineage>
        <taxon>Bacteria</taxon>
        <taxon>Bacillati</taxon>
        <taxon>Bacillota</taxon>
        <taxon>Bacilli</taxon>
        <taxon>Bacillales</taxon>
        <taxon>Bacillaceae</taxon>
        <taxon>Calidifontibacillus/Schinkia group</taxon>
        <taxon>Schinkia</taxon>
    </lineage>
</organism>
<dbReference type="Pfam" id="PF04883">
    <property type="entry name" value="HK97-gp10_like"/>
    <property type="match status" value="1"/>
</dbReference>
<proteinExistence type="predicted"/>
<dbReference type="PATRIC" id="fig|1348973.3.peg.126"/>
<comment type="caution">
    <text evidence="1">The sequence shown here is derived from an EMBL/GenBank/DDBJ whole genome shotgun (WGS) entry which is preliminary data.</text>
</comment>
<reference evidence="1 2" key="1">
    <citation type="submission" date="2014-04" db="EMBL/GenBank/DDBJ databases">
        <title>Draft genome sequence of Bacillus azotoformans MEV2011, a (co-) denitrifying strain unable to grow in the presence of oxygen.</title>
        <authorList>
            <person name="Nielsen M."/>
            <person name="Schreiber L."/>
            <person name="Finster K."/>
            <person name="Schramm A."/>
        </authorList>
    </citation>
    <scope>NUCLEOTIDE SEQUENCE [LARGE SCALE GENOMIC DNA]</scope>
    <source>
        <strain evidence="1 2">MEV2011</strain>
    </source>
</reference>
<evidence type="ECO:0000313" key="1">
    <source>
        <dbReference type="EMBL" id="KEF40116.1"/>
    </source>
</evidence>
<dbReference type="RefSeq" id="WP_035192433.1">
    <property type="nucleotide sequence ID" value="NZ_JJRY01000001.1"/>
</dbReference>
<dbReference type="Proteomes" id="UP000027936">
    <property type="component" value="Unassembled WGS sequence"/>
</dbReference>
<dbReference type="OrthoDB" id="2185640at2"/>
<dbReference type="AlphaFoldDB" id="A0A072NRR4"/>